<keyword evidence="11" id="KW-1185">Reference proteome</keyword>
<dbReference type="RefSeq" id="WP_200171204.1">
    <property type="nucleotide sequence ID" value="NZ_BAABKQ010000001.1"/>
</dbReference>
<protein>
    <submittedName>
        <fullName evidence="10">FUSC family protein</fullName>
    </submittedName>
</protein>
<feature type="transmembrane region" description="Helical" evidence="8">
    <location>
        <begin position="126"/>
        <end position="144"/>
    </location>
</feature>
<keyword evidence="2" id="KW-1003">Cell membrane</keyword>
<evidence type="ECO:0000256" key="3">
    <source>
        <dbReference type="ARBA" id="ARBA00022692"/>
    </source>
</evidence>
<feature type="transmembrane region" description="Helical" evidence="8">
    <location>
        <begin position="103"/>
        <end position="119"/>
    </location>
</feature>
<keyword evidence="3 8" id="KW-0812">Transmembrane</keyword>
<dbReference type="PANTHER" id="PTHR30509">
    <property type="entry name" value="P-HYDROXYBENZOIC ACID EFFLUX PUMP SUBUNIT-RELATED"/>
    <property type="match status" value="1"/>
</dbReference>
<organism evidence="10 11">
    <name type="scientific">Tomitella cavernea</name>
    <dbReference type="NCBI Taxonomy" id="1387982"/>
    <lineage>
        <taxon>Bacteria</taxon>
        <taxon>Bacillati</taxon>
        <taxon>Actinomycetota</taxon>
        <taxon>Actinomycetes</taxon>
        <taxon>Mycobacteriales</taxon>
        <taxon>Tomitella</taxon>
    </lineage>
</organism>
<feature type="transmembrane region" description="Helical" evidence="8">
    <location>
        <begin position="436"/>
        <end position="454"/>
    </location>
</feature>
<evidence type="ECO:0000256" key="1">
    <source>
        <dbReference type="ARBA" id="ARBA00004651"/>
    </source>
</evidence>
<feature type="domain" description="Integral membrane bound transporter" evidence="9">
    <location>
        <begin position="447"/>
        <end position="572"/>
    </location>
</feature>
<feature type="compositionally biased region" description="Polar residues" evidence="7">
    <location>
        <begin position="399"/>
        <end position="410"/>
    </location>
</feature>
<feature type="transmembrane region" description="Helical" evidence="8">
    <location>
        <begin position="460"/>
        <end position="480"/>
    </location>
</feature>
<comment type="subcellular location">
    <subcellularLocation>
        <location evidence="1">Cell membrane</location>
        <topology evidence="1">Multi-pass membrane protein</topology>
    </subcellularLocation>
</comment>
<dbReference type="Pfam" id="PF13515">
    <property type="entry name" value="FUSC_2"/>
    <property type="match status" value="1"/>
</dbReference>
<feature type="region of interest" description="Disordered" evidence="7">
    <location>
        <begin position="371"/>
        <end position="415"/>
    </location>
</feature>
<evidence type="ECO:0000256" key="2">
    <source>
        <dbReference type="ARBA" id="ARBA00022475"/>
    </source>
</evidence>
<feature type="transmembrane region" description="Helical" evidence="8">
    <location>
        <begin position="563"/>
        <end position="580"/>
    </location>
</feature>
<feature type="transmembrane region" description="Helical" evidence="8">
    <location>
        <begin position="27"/>
        <end position="48"/>
    </location>
</feature>
<accession>A0ABP9CSY8</accession>
<evidence type="ECO:0000313" key="11">
    <source>
        <dbReference type="Proteomes" id="UP001500839"/>
    </source>
</evidence>
<comment type="similarity">
    <text evidence="6">Belongs to the YccS/YhfK family.</text>
</comment>
<dbReference type="Proteomes" id="UP001500839">
    <property type="component" value="Unassembled WGS sequence"/>
</dbReference>
<evidence type="ECO:0000256" key="5">
    <source>
        <dbReference type="ARBA" id="ARBA00023136"/>
    </source>
</evidence>
<feature type="transmembrane region" description="Helical" evidence="8">
    <location>
        <begin position="487"/>
        <end position="505"/>
    </location>
</feature>
<comment type="caution">
    <text evidence="10">The sequence shown here is derived from an EMBL/GenBank/DDBJ whole genome shotgun (WGS) entry which is preliminary data.</text>
</comment>
<name>A0ABP9CSY8_9ACTN</name>
<keyword evidence="4 8" id="KW-1133">Transmembrane helix</keyword>
<evidence type="ECO:0000259" key="9">
    <source>
        <dbReference type="Pfam" id="PF13515"/>
    </source>
</evidence>
<evidence type="ECO:0000256" key="4">
    <source>
        <dbReference type="ARBA" id="ARBA00022989"/>
    </source>
</evidence>
<dbReference type="EMBL" id="BAABKQ010000001">
    <property type="protein sequence ID" value="GAA4815320.1"/>
    <property type="molecule type" value="Genomic_DNA"/>
</dbReference>
<reference evidence="11" key="1">
    <citation type="journal article" date="2019" name="Int. J. Syst. Evol. Microbiol.">
        <title>The Global Catalogue of Microorganisms (GCM) 10K type strain sequencing project: providing services to taxonomists for standard genome sequencing and annotation.</title>
        <authorList>
            <consortium name="The Broad Institute Genomics Platform"/>
            <consortium name="The Broad Institute Genome Sequencing Center for Infectious Disease"/>
            <person name="Wu L."/>
            <person name="Ma J."/>
        </authorList>
    </citation>
    <scope>NUCLEOTIDE SEQUENCE [LARGE SCALE GENOMIC DNA]</scope>
    <source>
        <strain evidence="11">JCM 18542</strain>
    </source>
</reference>
<evidence type="ECO:0000256" key="8">
    <source>
        <dbReference type="SAM" id="Phobius"/>
    </source>
</evidence>
<evidence type="ECO:0000313" key="10">
    <source>
        <dbReference type="EMBL" id="GAA4815320.1"/>
    </source>
</evidence>
<feature type="transmembrane region" description="Helical" evidence="8">
    <location>
        <begin position="150"/>
        <end position="171"/>
    </location>
</feature>
<dbReference type="InterPro" id="IPR049453">
    <property type="entry name" value="Memb_transporter_dom"/>
</dbReference>
<feature type="transmembrane region" description="Helical" evidence="8">
    <location>
        <begin position="530"/>
        <end position="551"/>
    </location>
</feature>
<sequence length="779" mass="82614">MARRGLRPTLRRIVVDADPGRIRLRSAWATALAVIIAIAAMGAVAESARKGPELVSVAGFMAMQVVTLVSDATLRQRQVTMALSILPSTAAATFAAVTMPHPAAGDVGIVAIVFFSVWLRRYGPRGSACGIIGFFAYFFTVLTATKPDTLPLLLVAIVVGISSALFVRTVVLPERPHMQLRTLLPTLRNTSADLLDAAIVDVSSSAGSPAAAAAGDRPNGSGGATARTLRVRLGALSQAAAAIYDWQDRFDTGRHANVTAPELAQVVFDVQMSMEHAAHALHRAGPRRDYPGPLIAAVEALRSTMIPATMPTGAPPFRQRSRDALECTAAATALAGAAGDAAWAVHRAAQAQLHLQSVHVAPGRVARVLPSGRARAVDPKPAPDPGPESCRADVADGTASASRHNGASDTHSPDSRLRLARQPVLAWQSWDPATRAAVQCAVAASVATVIGRVISADRWYWAVLAAFMIFYGTTTSGEVLARAWRRVLGTVLGVVAALVIVYAIGRHPDVLLPLIAVYALASQYLGPLNYAYRVFFITLILATLYELMGVFDLRVMEIRIDETFAGAAVGIAAAFFVMSTRSTPVLTTRICDYLAQLADLVTQCSAALLHGRTQHDLRRASRSLDAALAAVGKAADPLETVGNRQHRRDAARWHRCLQANNRFAHELVGAAVLEAEPADDHFPPGTASAFDRVLEHVLGDISAATRVTDPALRVDSRPGRRPAAGPSADRLVEVVLHTLPHSCSGTSSADRLRAAVYALRGIDRTLPETADQEGGLLPA</sequence>
<gene>
    <name evidence="10" type="ORF">GCM10023353_21120</name>
</gene>
<keyword evidence="5 8" id="KW-0472">Membrane</keyword>
<evidence type="ECO:0000256" key="6">
    <source>
        <dbReference type="ARBA" id="ARBA00043993"/>
    </source>
</evidence>
<dbReference type="PANTHER" id="PTHR30509:SF9">
    <property type="entry name" value="MULTIDRUG RESISTANCE PROTEIN MDTO"/>
    <property type="match status" value="1"/>
</dbReference>
<proteinExistence type="inferred from homology"/>
<evidence type="ECO:0000256" key="7">
    <source>
        <dbReference type="SAM" id="MobiDB-lite"/>
    </source>
</evidence>